<accession>A0A183CNN5</accession>
<evidence type="ECO:0000313" key="1">
    <source>
        <dbReference type="Proteomes" id="UP000050741"/>
    </source>
</evidence>
<protein>
    <submittedName>
        <fullName evidence="2">CRAL-TRIO domain-containing protein</fullName>
    </submittedName>
</protein>
<organism evidence="1 2">
    <name type="scientific">Globodera pallida</name>
    <name type="common">Potato cyst nematode worm</name>
    <name type="synonym">Heterodera pallida</name>
    <dbReference type="NCBI Taxonomy" id="36090"/>
    <lineage>
        <taxon>Eukaryota</taxon>
        <taxon>Metazoa</taxon>
        <taxon>Ecdysozoa</taxon>
        <taxon>Nematoda</taxon>
        <taxon>Chromadorea</taxon>
        <taxon>Rhabditida</taxon>
        <taxon>Tylenchina</taxon>
        <taxon>Tylenchomorpha</taxon>
        <taxon>Tylenchoidea</taxon>
        <taxon>Heteroderidae</taxon>
        <taxon>Heteroderinae</taxon>
        <taxon>Globodera</taxon>
    </lineage>
</organism>
<reference evidence="1" key="1">
    <citation type="submission" date="2014-05" db="EMBL/GenBank/DDBJ databases">
        <title>The genome and life-stage specific transcriptomes of Globodera pallida elucidate key aspects of plant parasitism by a cyst nematode.</title>
        <authorList>
            <person name="Cotton J.A."/>
            <person name="Lilley C.J."/>
            <person name="Jones L.M."/>
            <person name="Kikuchi T."/>
            <person name="Reid A.J."/>
            <person name="Thorpe P."/>
            <person name="Tsai I.J."/>
            <person name="Beasley H."/>
            <person name="Blok V."/>
            <person name="Cock P.J.A."/>
            <person name="Van den Akker S.E."/>
            <person name="Holroyd N."/>
            <person name="Hunt M."/>
            <person name="Mantelin S."/>
            <person name="Naghra H."/>
            <person name="Pain A."/>
            <person name="Palomares-Rius J.E."/>
            <person name="Zarowiecki M."/>
            <person name="Berriman M."/>
            <person name="Jones J.T."/>
            <person name="Urwin P.E."/>
        </authorList>
    </citation>
    <scope>NUCLEOTIDE SEQUENCE [LARGE SCALE GENOMIC DNA]</scope>
    <source>
        <strain evidence="1">Lindley</strain>
    </source>
</reference>
<dbReference type="Proteomes" id="UP000050741">
    <property type="component" value="Unassembled WGS sequence"/>
</dbReference>
<reference evidence="2" key="2">
    <citation type="submission" date="2016-06" db="UniProtKB">
        <authorList>
            <consortium name="WormBaseParasite"/>
        </authorList>
    </citation>
    <scope>IDENTIFICATION</scope>
</reference>
<name>A0A183CNN5_GLOPA</name>
<sequence>MNKNFSYVDHTVIAFLHRVQRLFEEGIAFALFTLLEPQQRSWSVIAQKIWPLLTPNISELRCCKRVYLHQLRRLVSPTVLCDCTKLRSIFGYNDLLPESPADDSDGASDGQALSKWLHTPREDGRQKMLCFRCRWDNRNACRLFSMVDQLMKTFLNASASVKYVIRLEWVHIFVAPFDLENERTRERLALRCKGKELLMKRGPIVGEVNEWTEWEREAVEWDWLRLNKNMVKITITDSSIG</sequence>
<keyword evidence="1" id="KW-1185">Reference proteome</keyword>
<proteinExistence type="predicted"/>
<dbReference type="AlphaFoldDB" id="A0A183CNN5"/>
<dbReference type="WBParaSite" id="GPLIN_001449200">
    <property type="protein sequence ID" value="GPLIN_001449200"/>
    <property type="gene ID" value="GPLIN_001449200"/>
</dbReference>
<evidence type="ECO:0000313" key="2">
    <source>
        <dbReference type="WBParaSite" id="GPLIN_001449200"/>
    </source>
</evidence>